<gene>
    <name evidence="7" type="ORF">MCOR_28839</name>
</gene>
<dbReference type="PANTHER" id="PTHR16119:SF17">
    <property type="entry name" value="TRANSMEMBRANE PROTEIN 144"/>
    <property type="match status" value="1"/>
</dbReference>
<dbReference type="PANTHER" id="PTHR16119">
    <property type="entry name" value="TRANSMEMBRANE PROTEIN 144"/>
    <property type="match status" value="1"/>
</dbReference>
<feature type="transmembrane region" description="Helical" evidence="6">
    <location>
        <begin position="288"/>
        <end position="309"/>
    </location>
</feature>
<keyword evidence="4 6" id="KW-1133">Transmembrane helix</keyword>
<comment type="similarity">
    <text evidence="2">Belongs to the TMEM144 family.</text>
</comment>
<dbReference type="GO" id="GO:0015144">
    <property type="term" value="F:carbohydrate transmembrane transporter activity"/>
    <property type="evidence" value="ECO:0007669"/>
    <property type="project" value="InterPro"/>
</dbReference>
<evidence type="ECO:0000313" key="8">
    <source>
        <dbReference type="Proteomes" id="UP000507470"/>
    </source>
</evidence>
<evidence type="ECO:0000313" key="7">
    <source>
        <dbReference type="EMBL" id="CAC5394036.1"/>
    </source>
</evidence>
<accession>A0A6J8CF01</accession>
<evidence type="ECO:0000256" key="3">
    <source>
        <dbReference type="ARBA" id="ARBA00022692"/>
    </source>
</evidence>
<dbReference type="InterPro" id="IPR012435">
    <property type="entry name" value="TMEM144"/>
</dbReference>
<feature type="transmembrane region" description="Helical" evidence="6">
    <location>
        <begin position="70"/>
        <end position="89"/>
    </location>
</feature>
<keyword evidence="5 6" id="KW-0472">Membrane</keyword>
<sequence>MKGSEGAALKTLFGPKSVKIENHHRSQYRQPSAPEEIPELWGFITAGIAILFFGSNFVPVKKYETGDGMFFQWIVCSAVMVVGIIVQLIRKQPPFFPIAMIGGVVWELGNVCVVPIVKTIGLGLGICIWGMINLLSGWSTGRFGFFGLNAAVPHNEVMNYIGVGMCVCSAIVFSFVKNEITPIDNMESEPLISQKTDLNTQGSDTLYSSTTNHDVLVFSRRRGSSTNIQDMNEDESFIDRMSPGAKRALGLILCLFSGLMYGQMFTGATYIQDHRDNFPGASLNGLDYVFSCFCGIYLTSTTFFCIYIVIMKNKPKIYPKVILPGIASGVMWGATSCWFVANRSLSIPVAFPIVTAGPSVVASLWGVLVFKEITGKSNLLILMFGFAIAIGGAVLAGVSKN</sequence>
<feature type="transmembrane region" description="Helical" evidence="6">
    <location>
        <begin position="40"/>
        <end position="58"/>
    </location>
</feature>
<dbReference type="OrthoDB" id="426527at2759"/>
<feature type="transmembrane region" description="Helical" evidence="6">
    <location>
        <begin position="248"/>
        <end position="268"/>
    </location>
</feature>
<dbReference type="EMBL" id="CACVKT020005249">
    <property type="protein sequence ID" value="CAC5394036.1"/>
    <property type="molecule type" value="Genomic_DNA"/>
</dbReference>
<keyword evidence="3 6" id="KW-0812">Transmembrane</keyword>
<keyword evidence="8" id="KW-1185">Reference proteome</keyword>
<proteinExistence type="inferred from homology"/>
<feature type="transmembrane region" description="Helical" evidence="6">
    <location>
        <begin position="95"/>
        <end position="113"/>
    </location>
</feature>
<dbReference type="Proteomes" id="UP000507470">
    <property type="component" value="Unassembled WGS sequence"/>
</dbReference>
<dbReference type="GO" id="GO:0016020">
    <property type="term" value="C:membrane"/>
    <property type="evidence" value="ECO:0007669"/>
    <property type="project" value="UniProtKB-SubCell"/>
</dbReference>
<feature type="transmembrane region" description="Helical" evidence="6">
    <location>
        <begin position="379"/>
        <end position="398"/>
    </location>
</feature>
<dbReference type="Pfam" id="PF07857">
    <property type="entry name" value="TMEM144"/>
    <property type="match status" value="1"/>
</dbReference>
<evidence type="ECO:0000256" key="5">
    <source>
        <dbReference type="ARBA" id="ARBA00023136"/>
    </source>
</evidence>
<feature type="transmembrane region" description="Helical" evidence="6">
    <location>
        <begin position="120"/>
        <end position="138"/>
    </location>
</feature>
<name>A0A6J8CF01_MYTCO</name>
<feature type="transmembrane region" description="Helical" evidence="6">
    <location>
        <begin position="321"/>
        <end position="341"/>
    </location>
</feature>
<comment type="subcellular location">
    <subcellularLocation>
        <location evidence="1">Membrane</location>
        <topology evidence="1">Multi-pass membrane protein</topology>
    </subcellularLocation>
</comment>
<reference evidence="7 8" key="1">
    <citation type="submission" date="2020-06" db="EMBL/GenBank/DDBJ databases">
        <authorList>
            <person name="Li R."/>
            <person name="Bekaert M."/>
        </authorList>
    </citation>
    <scope>NUCLEOTIDE SEQUENCE [LARGE SCALE GENOMIC DNA]</scope>
    <source>
        <strain evidence="8">wild</strain>
    </source>
</reference>
<dbReference type="InterPro" id="IPR010651">
    <property type="entry name" value="Sugar_transport"/>
</dbReference>
<feature type="transmembrane region" description="Helical" evidence="6">
    <location>
        <begin position="158"/>
        <end position="176"/>
    </location>
</feature>
<evidence type="ECO:0000256" key="4">
    <source>
        <dbReference type="ARBA" id="ARBA00022989"/>
    </source>
</evidence>
<evidence type="ECO:0000256" key="2">
    <source>
        <dbReference type="ARBA" id="ARBA00005731"/>
    </source>
</evidence>
<organism evidence="7 8">
    <name type="scientific">Mytilus coruscus</name>
    <name type="common">Sea mussel</name>
    <dbReference type="NCBI Taxonomy" id="42192"/>
    <lineage>
        <taxon>Eukaryota</taxon>
        <taxon>Metazoa</taxon>
        <taxon>Spiralia</taxon>
        <taxon>Lophotrochozoa</taxon>
        <taxon>Mollusca</taxon>
        <taxon>Bivalvia</taxon>
        <taxon>Autobranchia</taxon>
        <taxon>Pteriomorphia</taxon>
        <taxon>Mytilida</taxon>
        <taxon>Mytiloidea</taxon>
        <taxon>Mytilidae</taxon>
        <taxon>Mytilinae</taxon>
        <taxon>Mytilus</taxon>
    </lineage>
</organism>
<dbReference type="AlphaFoldDB" id="A0A6J8CF01"/>
<evidence type="ECO:0000256" key="6">
    <source>
        <dbReference type="SAM" id="Phobius"/>
    </source>
</evidence>
<evidence type="ECO:0000256" key="1">
    <source>
        <dbReference type="ARBA" id="ARBA00004141"/>
    </source>
</evidence>
<protein>
    <submittedName>
        <fullName evidence="7">Transmembrane protein 144</fullName>
    </submittedName>
</protein>
<feature type="transmembrane region" description="Helical" evidence="6">
    <location>
        <begin position="347"/>
        <end position="370"/>
    </location>
</feature>